<reference evidence="1" key="1">
    <citation type="journal article" date="2015" name="Nature">
        <title>Complex archaea that bridge the gap between prokaryotes and eukaryotes.</title>
        <authorList>
            <person name="Spang A."/>
            <person name="Saw J.H."/>
            <person name="Jorgensen S.L."/>
            <person name="Zaremba-Niedzwiedzka K."/>
            <person name="Martijn J."/>
            <person name="Lind A.E."/>
            <person name="van Eijk R."/>
            <person name="Schleper C."/>
            <person name="Guy L."/>
            <person name="Ettema T.J."/>
        </authorList>
    </citation>
    <scope>NUCLEOTIDE SEQUENCE</scope>
</reference>
<proteinExistence type="predicted"/>
<protein>
    <submittedName>
        <fullName evidence="1">Uncharacterized protein</fullName>
    </submittedName>
</protein>
<dbReference type="EMBL" id="LAZR01070337">
    <property type="protein sequence ID" value="KKK42272.1"/>
    <property type="molecule type" value="Genomic_DNA"/>
</dbReference>
<organism evidence="1">
    <name type="scientific">marine sediment metagenome</name>
    <dbReference type="NCBI Taxonomy" id="412755"/>
    <lineage>
        <taxon>unclassified sequences</taxon>
        <taxon>metagenomes</taxon>
        <taxon>ecological metagenomes</taxon>
    </lineage>
</organism>
<accession>A0A0F8VD22</accession>
<comment type="caution">
    <text evidence="1">The sequence shown here is derived from an EMBL/GenBank/DDBJ whole genome shotgun (WGS) entry which is preliminary data.</text>
</comment>
<dbReference type="AlphaFoldDB" id="A0A0F8VD22"/>
<evidence type="ECO:0000313" key="1">
    <source>
        <dbReference type="EMBL" id="KKK42272.1"/>
    </source>
</evidence>
<gene>
    <name evidence="1" type="ORF">LCGC14_2168910</name>
</gene>
<sequence length="87" mass="9687">MVNKIEVPIEVQSIGKNKMFLHLELGTGTLGKRKVRLLQDTGGSNLIFQVYSLDGKGWDSYGITPESISKCFADAVQKFEKNPTLKE</sequence>
<name>A0A0F8VD22_9ZZZZ</name>